<dbReference type="Proteomes" id="UP000736335">
    <property type="component" value="Unassembled WGS sequence"/>
</dbReference>
<dbReference type="GO" id="GO:0008270">
    <property type="term" value="F:zinc ion binding"/>
    <property type="evidence" value="ECO:0007669"/>
    <property type="project" value="UniProtKB-UniRule"/>
</dbReference>
<dbReference type="PANTHER" id="PTHR11002:SF76">
    <property type="entry name" value="CARBONIC ANHYDRASE"/>
    <property type="match status" value="1"/>
</dbReference>
<dbReference type="InterPro" id="IPR001765">
    <property type="entry name" value="Carbonic_anhydrase"/>
</dbReference>
<evidence type="ECO:0000256" key="3">
    <source>
        <dbReference type="ARBA" id="ARBA00022723"/>
    </source>
</evidence>
<evidence type="ECO:0000256" key="5">
    <source>
        <dbReference type="ARBA" id="ARBA00023239"/>
    </source>
</evidence>
<gene>
    <name evidence="9" type="ORF">BJ322DRAFT_579946</name>
</gene>
<name>A0A9P6HIJ4_9AGAM</name>
<evidence type="ECO:0000256" key="4">
    <source>
        <dbReference type="ARBA" id="ARBA00022833"/>
    </source>
</evidence>
<organism evidence="9 10">
    <name type="scientific">Thelephora terrestris</name>
    <dbReference type="NCBI Taxonomy" id="56493"/>
    <lineage>
        <taxon>Eukaryota</taxon>
        <taxon>Fungi</taxon>
        <taxon>Dikarya</taxon>
        <taxon>Basidiomycota</taxon>
        <taxon>Agaricomycotina</taxon>
        <taxon>Agaricomycetes</taxon>
        <taxon>Thelephorales</taxon>
        <taxon>Thelephoraceae</taxon>
        <taxon>Thelephora</taxon>
    </lineage>
</organism>
<dbReference type="GO" id="GO:0071244">
    <property type="term" value="P:cellular response to carbon dioxide"/>
    <property type="evidence" value="ECO:0007669"/>
    <property type="project" value="TreeGrafter"/>
</dbReference>
<comment type="catalytic activity">
    <reaction evidence="6 8">
        <text>hydrogencarbonate + H(+) = CO2 + H2O</text>
        <dbReference type="Rhea" id="RHEA:10748"/>
        <dbReference type="ChEBI" id="CHEBI:15377"/>
        <dbReference type="ChEBI" id="CHEBI:15378"/>
        <dbReference type="ChEBI" id="CHEBI:16526"/>
        <dbReference type="ChEBI" id="CHEBI:17544"/>
        <dbReference type="EC" id="4.2.1.1"/>
    </reaction>
</comment>
<keyword evidence="3 7" id="KW-0479">Metal-binding</keyword>
<dbReference type="Gene3D" id="3.40.1050.10">
    <property type="entry name" value="Carbonic anhydrase"/>
    <property type="match status" value="1"/>
</dbReference>
<feature type="binding site" evidence="7">
    <location>
        <position position="67"/>
    </location>
    <ligand>
        <name>Zn(2+)</name>
        <dbReference type="ChEBI" id="CHEBI:29105"/>
    </ligand>
</feature>
<dbReference type="SUPFAM" id="SSF53056">
    <property type="entry name" value="beta-carbonic anhydrase, cab"/>
    <property type="match status" value="1"/>
</dbReference>
<dbReference type="SMART" id="SM00947">
    <property type="entry name" value="Pro_CA"/>
    <property type="match status" value="1"/>
</dbReference>
<proteinExistence type="inferred from homology"/>
<reference evidence="9" key="2">
    <citation type="submission" date="2020-11" db="EMBL/GenBank/DDBJ databases">
        <authorList>
            <consortium name="DOE Joint Genome Institute"/>
            <person name="Kuo A."/>
            <person name="Miyauchi S."/>
            <person name="Kiss E."/>
            <person name="Drula E."/>
            <person name="Kohler A."/>
            <person name="Sanchez-Garcia M."/>
            <person name="Andreopoulos B."/>
            <person name="Barry K.W."/>
            <person name="Bonito G."/>
            <person name="Buee M."/>
            <person name="Carver A."/>
            <person name="Chen C."/>
            <person name="Cichocki N."/>
            <person name="Clum A."/>
            <person name="Culley D."/>
            <person name="Crous P.W."/>
            <person name="Fauchery L."/>
            <person name="Girlanda M."/>
            <person name="Hayes R."/>
            <person name="Keri Z."/>
            <person name="Labutti K."/>
            <person name="Lipzen A."/>
            <person name="Lombard V."/>
            <person name="Magnuson J."/>
            <person name="Maillard F."/>
            <person name="Morin E."/>
            <person name="Murat C."/>
            <person name="Nolan M."/>
            <person name="Ohm R."/>
            <person name="Pangilinan J."/>
            <person name="Pereira M."/>
            <person name="Perotto S."/>
            <person name="Peter M."/>
            <person name="Riley R."/>
            <person name="Sitrit Y."/>
            <person name="Stielow B."/>
            <person name="Szollosi G."/>
            <person name="Zifcakova L."/>
            <person name="Stursova M."/>
            <person name="Spatafora J.W."/>
            <person name="Tedersoo L."/>
            <person name="Vaario L.-M."/>
            <person name="Yamada A."/>
            <person name="Yan M."/>
            <person name="Wang P."/>
            <person name="Xu J."/>
            <person name="Bruns T."/>
            <person name="Baldrian P."/>
            <person name="Vilgalys R."/>
            <person name="Henrissat B."/>
            <person name="Grigoriev I.V."/>
            <person name="Hibbett D."/>
            <person name="Nagy L.G."/>
            <person name="Martin F.M."/>
        </authorList>
    </citation>
    <scope>NUCLEOTIDE SEQUENCE</scope>
    <source>
        <strain evidence="9">UH-Tt-Lm1</strain>
    </source>
</reference>
<evidence type="ECO:0000256" key="8">
    <source>
        <dbReference type="RuleBase" id="RU003956"/>
    </source>
</evidence>
<comment type="cofactor">
    <cofactor evidence="7">
        <name>Zn(2+)</name>
        <dbReference type="ChEBI" id="CHEBI:29105"/>
    </cofactor>
    <text evidence="7">Binds 1 zinc ion per subunit.</text>
</comment>
<keyword evidence="5 8" id="KW-0456">Lyase</keyword>
<reference evidence="9" key="1">
    <citation type="journal article" date="2020" name="Nat. Commun.">
        <title>Large-scale genome sequencing of mycorrhizal fungi provides insights into the early evolution of symbiotic traits.</title>
        <authorList>
            <person name="Miyauchi S."/>
            <person name="Kiss E."/>
            <person name="Kuo A."/>
            <person name="Drula E."/>
            <person name="Kohler A."/>
            <person name="Sanchez-Garcia M."/>
            <person name="Morin E."/>
            <person name="Andreopoulos B."/>
            <person name="Barry K.W."/>
            <person name="Bonito G."/>
            <person name="Buee M."/>
            <person name="Carver A."/>
            <person name="Chen C."/>
            <person name="Cichocki N."/>
            <person name="Clum A."/>
            <person name="Culley D."/>
            <person name="Crous P.W."/>
            <person name="Fauchery L."/>
            <person name="Girlanda M."/>
            <person name="Hayes R.D."/>
            <person name="Keri Z."/>
            <person name="LaButti K."/>
            <person name="Lipzen A."/>
            <person name="Lombard V."/>
            <person name="Magnuson J."/>
            <person name="Maillard F."/>
            <person name="Murat C."/>
            <person name="Nolan M."/>
            <person name="Ohm R.A."/>
            <person name="Pangilinan J."/>
            <person name="Pereira M.F."/>
            <person name="Perotto S."/>
            <person name="Peter M."/>
            <person name="Pfister S."/>
            <person name="Riley R."/>
            <person name="Sitrit Y."/>
            <person name="Stielow J.B."/>
            <person name="Szollosi G."/>
            <person name="Zifcakova L."/>
            <person name="Stursova M."/>
            <person name="Spatafora J.W."/>
            <person name="Tedersoo L."/>
            <person name="Vaario L.M."/>
            <person name="Yamada A."/>
            <person name="Yan M."/>
            <person name="Wang P."/>
            <person name="Xu J."/>
            <person name="Bruns T."/>
            <person name="Baldrian P."/>
            <person name="Vilgalys R."/>
            <person name="Dunand C."/>
            <person name="Henrissat B."/>
            <person name="Grigoriev I.V."/>
            <person name="Hibbett D."/>
            <person name="Nagy L.G."/>
            <person name="Martin F.M."/>
        </authorList>
    </citation>
    <scope>NUCLEOTIDE SEQUENCE</scope>
    <source>
        <strain evidence="9">UH-Tt-Lm1</strain>
    </source>
</reference>
<dbReference type="GO" id="GO:0034599">
    <property type="term" value="P:cellular response to oxidative stress"/>
    <property type="evidence" value="ECO:0007669"/>
    <property type="project" value="TreeGrafter"/>
</dbReference>
<dbReference type="AlphaFoldDB" id="A0A9P6HIJ4"/>
<sequence>MQGRVPPFCSWAAATLVYLRAPSSTLFTERNIANQFVSNDINAVSALSYPVSELGVEHVIVMGHYGCGGVGASILARPAENISYADGAVQNWIEPIRHLFQTSTRPEIVKLREFNTANNVTEEPEFGDPGYRALVEENVKESVCNIANDLVMQAHWDSFNLEQKGGSNPVARKKRSGGESGPLRPVFVHGFVYDISNGQISDLGISVGPPGFPPQFCGEASRRLH</sequence>
<evidence type="ECO:0000256" key="2">
    <source>
        <dbReference type="ARBA" id="ARBA00012925"/>
    </source>
</evidence>
<comment type="similarity">
    <text evidence="1 8">Belongs to the beta-class carbonic anhydrase family.</text>
</comment>
<evidence type="ECO:0000313" key="10">
    <source>
        <dbReference type="Proteomes" id="UP000736335"/>
    </source>
</evidence>
<dbReference type="GO" id="GO:0004089">
    <property type="term" value="F:carbonate dehydratase activity"/>
    <property type="evidence" value="ECO:0007669"/>
    <property type="project" value="UniProtKB-UniRule"/>
</dbReference>
<keyword evidence="10" id="KW-1185">Reference proteome</keyword>
<dbReference type="EC" id="4.2.1.1" evidence="2 8"/>
<dbReference type="Pfam" id="PF00484">
    <property type="entry name" value="Pro_CA"/>
    <property type="match status" value="1"/>
</dbReference>
<keyword evidence="4 7" id="KW-0862">Zinc</keyword>
<accession>A0A9P6HIJ4</accession>
<comment type="caution">
    <text evidence="9">The sequence shown here is derived from an EMBL/GenBank/DDBJ whole genome shotgun (WGS) entry which is preliminary data.</text>
</comment>
<evidence type="ECO:0000313" key="9">
    <source>
        <dbReference type="EMBL" id="KAF9787795.1"/>
    </source>
</evidence>
<evidence type="ECO:0000256" key="7">
    <source>
        <dbReference type="PIRSR" id="PIRSR601765-1"/>
    </source>
</evidence>
<dbReference type="EMBL" id="WIUZ02000004">
    <property type="protein sequence ID" value="KAF9787795.1"/>
    <property type="molecule type" value="Genomic_DNA"/>
</dbReference>
<comment type="function">
    <text evidence="8">Reversible hydration of carbon dioxide.</text>
</comment>
<evidence type="ECO:0000256" key="6">
    <source>
        <dbReference type="ARBA" id="ARBA00048348"/>
    </source>
</evidence>
<dbReference type="InterPro" id="IPR036874">
    <property type="entry name" value="Carbonic_anhydrase_sf"/>
</dbReference>
<dbReference type="PANTHER" id="PTHR11002">
    <property type="entry name" value="CARBONIC ANHYDRASE"/>
    <property type="match status" value="1"/>
</dbReference>
<protein>
    <recommendedName>
        <fullName evidence="2 8">Carbonic anhydrase</fullName>
        <ecNumber evidence="2 8">4.2.1.1</ecNumber>
    </recommendedName>
    <alternativeName>
        <fullName evidence="8">Carbonate dehydratase</fullName>
    </alternativeName>
</protein>
<feature type="binding site" evidence="7">
    <location>
        <position position="64"/>
    </location>
    <ligand>
        <name>Zn(2+)</name>
        <dbReference type="ChEBI" id="CHEBI:29105"/>
    </ligand>
</feature>
<evidence type="ECO:0000256" key="1">
    <source>
        <dbReference type="ARBA" id="ARBA00006217"/>
    </source>
</evidence>
<dbReference type="OrthoDB" id="10248475at2759"/>